<dbReference type="eggNOG" id="KOG4177">
    <property type="taxonomic scope" value="Eukaryota"/>
</dbReference>
<dbReference type="Pfam" id="PF13637">
    <property type="entry name" value="Ank_4"/>
    <property type="match status" value="1"/>
</dbReference>
<evidence type="ECO:0000256" key="2">
    <source>
        <dbReference type="ARBA" id="ARBA00023043"/>
    </source>
</evidence>
<dbReference type="PANTHER" id="PTHR24198">
    <property type="entry name" value="ANKYRIN REPEAT AND PROTEIN KINASE DOMAIN-CONTAINING PROTEIN"/>
    <property type="match status" value="1"/>
</dbReference>
<accession>C5FUA4</accession>
<protein>
    <submittedName>
        <fullName evidence="5">Ankyrin repeat domain-containing protein 44</fullName>
    </submittedName>
</protein>
<dbReference type="OMA" id="INICRHE"/>
<dbReference type="EMBL" id="DS995706">
    <property type="protein sequence ID" value="EEQ33488.1"/>
    <property type="molecule type" value="Genomic_DNA"/>
</dbReference>
<dbReference type="VEuPathDB" id="FungiDB:MCYG_06307"/>
<dbReference type="PROSITE" id="PS50181">
    <property type="entry name" value="FBOX"/>
    <property type="match status" value="1"/>
</dbReference>
<organism evidence="5 6">
    <name type="scientific">Arthroderma otae (strain ATCC MYA-4605 / CBS 113480)</name>
    <name type="common">Microsporum canis</name>
    <dbReference type="NCBI Taxonomy" id="554155"/>
    <lineage>
        <taxon>Eukaryota</taxon>
        <taxon>Fungi</taxon>
        <taxon>Dikarya</taxon>
        <taxon>Ascomycota</taxon>
        <taxon>Pezizomycotina</taxon>
        <taxon>Eurotiomycetes</taxon>
        <taxon>Eurotiomycetidae</taxon>
        <taxon>Onygenales</taxon>
        <taxon>Arthrodermataceae</taxon>
        <taxon>Microsporum</taxon>
    </lineage>
</organism>
<keyword evidence="6" id="KW-1185">Reference proteome</keyword>
<dbReference type="PROSITE" id="PS50088">
    <property type="entry name" value="ANK_REPEAT"/>
    <property type="match status" value="8"/>
</dbReference>
<keyword evidence="1" id="KW-0677">Repeat</keyword>
<dbReference type="PROSITE" id="PS50297">
    <property type="entry name" value="ANK_REP_REGION"/>
    <property type="match status" value="6"/>
</dbReference>
<dbReference type="SUPFAM" id="SSF48403">
    <property type="entry name" value="Ankyrin repeat"/>
    <property type="match status" value="3"/>
</dbReference>
<proteinExistence type="predicted"/>
<dbReference type="Pfam" id="PF00023">
    <property type="entry name" value="Ank"/>
    <property type="match status" value="1"/>
</dbReference>
<evidence type="ECO:0000313" key="6">
    <source>
        <dbReference type="Proteomes" id="UP000002035"/>
    </source>
</evidence>
<dbReference type="Proteomes" id="UP000002035">
    <property type="component" value="Unassembled WGS sequence"/>
</dbReference>
<reference evidence="6" key="1">
    <citation type="journal article" date="2012" name="MBio">
        <title>Comparative genome analysis of Trichophyton rubrum and related dermatophytes reveals candidate genes involved in infection.</title>
        <authorList>
            <person name="Martinez D.A."/>
            <person name="Oliver B.G."/>
            <person name="Graeser Y."/>
            <person name="Goldberg J.M."/>
            <person name="Li W."/>
            <person name="Martinez-Rossi N.M."/>
            <person name="Monod M."/>
            <person name="Shelest E."/>
            <person name="Barton R.C."/>
            <person name="Birch E."/>
            <person name="Brakhage A.A."/>
            <person name="Chen Z."/>
            <person name="Gurr S.J."/>
            <person name="Heiman D."/>
            <person name="Heitman J."/>
            <person name="Kosti I."/>
            <person name="Rossi A."/>
            <person name="Saif S."/>
            <person name="Samalova M."/>
            <person name="Saunders C.W."/>
            <person name="Shea T."/>
            <person name="Summerbell R.C."/>
            <person name="Xu J."/>
            <person name="Young S."/>
            <person name="Zeng Q."/>
            <person name="Birren B.W."/>
            <person name="Cuomo C.A."/>
            <person name="White T.C."/>
        </authorList>
    </citation>
    <scope>NUCLEOTIDE SEQUENCE [LARGE SCALE GENOMIC DNA]</scope>
    <source>
        <strain evidence="6">ATCC MYA-4605 / CBS 113480</strain>
    </source>
</reference>
<dbReference type="CDD" id="cd09917">
    <property type="entry name" value="F-box_SF"/>
    <property type="match status" value="1"/>
</dbReference>
<dbReference type="InterPro" id="IPR001810">
    <property type="entry name" value="F-box_dom"/>
</dbReference>
<dbReference type="Pfam" id="PF12796">
    <property type="entry name" value="Ank_2"/>
    <property type="match status" value="3"/>
</dbReference>
<feature type="repeat" description="ANK" evidence="3">
    <location>
        <begin position="177"/>
        <end position="209"/>
    </location>
</feature>
<dbReference type="InterPro" id="IPR036770">
    <property type="entry name" value="Ankyrin_rpt-contain_sf"/>
</dbReference>
<evidence type="ECO:0000256" key="1">
    <source>
        <dbReference type="ARBA" id="ARBA00022737"/>
    </source>
</evidence>
<feature type="repeat" description="ANK" evidence="3">
    <location>
        <begin position="399"/>
        <end position="422"/>
    </location>
</feature>
<feature type="repeat" description="ANK" evidence="3">
    <location>
        <begin position="331"/>
        <end position="363"/>
    </location>
</feature>
<feature type="domain" description="F-box" evidence="4">
    <location>
        <begin position="19"/>
        <end position="68"/>
    </location>
</feature>
<dbReference type="GeneID" id="9226880"/>
<dbReference type="SMART" id="SM00248">
    <property type="entry name" value="ANK"/>
    <property type="match status" value="18"/>
</dbReference>
<feature type="repeat" description="ANK" evidence="3">
    <location>
        <begin position="211"/>
        <end position="237"/>
    </location>
</feature>
<gene>
    <name evidence="5" type="ORF">MCYG_06307</name>
</gene>
<dbReference type="InterPro" id="IPR002110">
    <property type="entry name" value="Ankyrin_rpt"/>
</dbReference>
<feature type="repeat" description="ANK" evidence="3">
    <location>
        <begin position="499"/>
        <end position="531"/>
    </location>
</feature>
<feature type="repeat" description="ANK" evidence="3">
    <location>
        <begin position="609"/>
        <end position="642"/>
    </location>
</feature>
<evidence type="ECO:0000259" key="4">
    <source>
        <dbReference type="PROSITE" id="PS50181"/>
    </source>
</evidence>
<dbReference type="STRING" id="554155.C5FUA4"/>
<evidence type="ECO:0000256" key="3">
    <source>
        <dbReference type="PROSITE-ProRule" id="PRU00023"/>
    </source>
</evidence>
<dbReference type="Gene3D" id="1.25.40.20">
    <property type="entry name" value="Ankyrin repeat-containing domain"/>
    <property type="match status" value="5"/>
</dbReference>
<dbReference type="AlphaFoldDB" id="C5FUA4"/>
<sequence>MADSTTEEPAGGVCMEDSPCGFGSLPSEILCLIGGYLDAWDLRALVMTATRFHMALDRMLMRKALRDVTVGDWADFHTILRCAISKGHIERAKALLEIGRGSLEMMTYRSALECAAEKGYLDLVQIILNDSGLDLSKYGTQALNRAIVSQSPEIYTLLAGAGAMLKDRVWHIPQPNLGIYAVHAAACWGRIDLLQFIMSCGADLDEPEPSTSWRPLHYAAFHGQALVVEFLLDNGVNPIARCVENNTAMMNIAITVEPPYSLVNPEFKKRTMAFSAGHRRVIKMLLDHGSDLYMQNHHGITVLHLASANGYVELVKYLISLGADTTSRDTQGLTPLYHAISNCQVEVVEVLLAAGASLTTKNNEGACAIHIAAEAGYPSIELLRLLTMDDVDPLAIDYNRRTALHYAAEGGSMDTLQLLLKKTGVKLTPPPKKPLALNGAVEKHDPDMVRYLLEAGADISCVRGNYMISALHIAIAEGTEDLVELLLKYGADPNRYCCSKRYPLQCAIKQGATAIARVLLRNGADISAKGNPSEPPLILAARGYGSGFCNLSLVKMLIEEGAEINICRHESYGVLEAAASHPTTPRGKSALIISYFLENGVDISRPSNDGGSILSPFCKQGGHDNSIKMLIEAGADIKCQDRSGNTLLHDLALRCGTQKPFSINLFQEFMDRGADASLVNRVHQTPLHVACSGGLDFDLQPLFDAGMDPLREDICGWTAIHYAAWAGHPLQLSQLIRALKRRAIPEDTTPMQSHSVSPEAYIKSILDLKDVYGWTALHLSVMEFAPAVRFRNIEEYCHPNSNESHEVVQLLLESGVDPSLVNSQGQTPLDLARTRRPSCWPFERTELNRRKSFMLLSGEGLK</sequence>
<dbReference type="PANTHER" id="PTHR24198:SF165">
    <property type="entry name" value="ANKYRIN REPEAT-CONTAINING PROTEIN-RELATED"/>
    <property type="match status" value="1"/>
</dbReference>
<feature type="repeat" description="ANK" evidence="3">
    <location>
        <begin position="298"/>
        <end position="330"/>
    </location>
</feature>
<dbReference type="RefSeq" id="XP_002844343.1">
    <property type="nucleotide sequence ID" value="XM_002844297.1"/>
</dbReference>
<dbReference type="HOGENOM" id="CLU_332020_0_0_1"/>
<dbReference type="PRINTS" id="PR01415">
    <property type="entry name" value="ANKYRIN"/>
</dbReference>
<feature type="repeat" description="ANK" evidence="3">
    <location>
        <begin position="466"/>
        <end position="494"/>
    </location>
</feature>
<name>C5FUA4_ARTOC</name>
<evidence type="ECO:0000313" key="5">
    <source>
        <dbReference type="EMBL" id="EEQ33488.1"/>
    </source>
</evidence>
<keyword evidence="2 3" id="KW-0040">ANK repeat</keyword>
<dbReference type="OrthoDB" id="341259at2759"/>